<dbReference type="AlphaFoldDB" id="A0A9D5QCX3"/>
<dbReference type="Proteomes" id="UP000630660">
    <property type="component" value="Unassembled WGS sequence"/>
</dbReference>
<accession>A0A9D5QCX3</accession>
<protein>
    <recommendedName>
        <fullName evidence="1">Alpha-L-glutamate ligase-related protein ATP-grasp domain-containing protein</fullName>
    </recommendedName>
</protein>
<gene>
    <name evidence="2" type="ORF">GF359_07395</name>
</gene>
<comment type="caution">
    <text evidence="2">The sequence shown here is derived from an EMBL/GenBank/DDBJ whole genome shotgun (WGS) entry which is preliminary data.</text>
</comment>
<name>A0A9D5QCX3_UNCW3</name>
<reference evidence="2" key="1">
    <citation type="submission" date="2019-11" db="EMBL/GenBank/DDBJ databases">
        <title>Microbial mats filling the niche in hypersaline microbial mats.</title>
        <authorList>
            <person name="Wong H.L."/>
            <person name="Macleod F.I."/>
            <person name="White R.A. III"/>
            <person name="Burns B.P."/>
        </authorList>
    </citation>
    <scope>NUCLEOTIDE SEQUENCE</scope>
    <source>
        <strain evidence="2">Bin_327</strain>
    </source>
</reference>
<sequence>MKPTASGNVLDVQSGQEITFQELHDKLVADINVRQPREDSCTGYLIQTCLFPQSSLNPLKGKALNTLRIATLRDIEGGIHLDFAMIRIADPEAVSDNLHRGGMVAGVDVNTGGISSVTYGYENETGPWLEKKPIDLGSYFKKRKVPKWKLMTETAMRFHSVTPGLNSIGWDVSLTKRGPVVIEGNDNWDMIIAQVVEGGYLTSERRGILSGYNIKLPSKKQSL</sequence>
<dbReference type="InterPro" id="IPR039523">
    <property type="entry name" value="RimK-rel_E_lig_ATP-grasp"/>
</dbReference>
<evidence type="ECO:0000313" key="2">
    <source>
        <dbReference type="EMBL" id="MBD3365024.1"/>
    </source>
</evidence>
<feature type="domain" description="Alpha-L-glutamate ligase-related protein ATP-grasp" evidence="1">
    <location>
        <begin position="44"/>
        <end position="204"/>
    </location>
</feature>
<organism evidence="2 3">
    <name type="scientific">candidate division WOR-3 bacterium</name>
    <dbReference type="NCBI Taxonomy" id="2052148"/>
    <lineage>
        <taxon>Bacteria</taxon>
        <taxon>Bacteria division WOR-3</taxon>
    </lineage>
</organism>
<evidence type="ECO:0000313" key="3">
    <source>
        <dbReference type="Proteomes" id="UP000630660"/>
    </source>
</evidence>
<dbReference type="EMBL" id="WJKJ01000244">
    <property type="protein sequence ID" value="MBD3365024.1"/>
    <property type="molecule type" value="Genomic_DNA"/>
</dbReference>
<proteinExistence type="predicted"/>
<dbReference type="Pfam" id="PF14397">
    <property type="entry name" value="ATPgrasp_ST"/>
    <property type="match status" value="1"/>
</dbReference>
<evidence type="ECO:0000259" key="1">
    <source>
        <dbReference type="Pfam" id="PF14397"/>
    </source>
</evidence>